<comment type="caution">
    <text evidence="3">The sequence shown here is derived from an EMBL/GenBank/DDBJ whole genome shotgun (WGS) entry which is preliminary data.</text>
</comment>
<dbReference type="Gene3D" id="3.40.50.720">
    <property type="entry name" value="NAD(P)-binding Rossmann-like Domain"/>
    <property type="match status" value="1"/>
</dbReference>
<dbReference type="EMBL" id="LGRX02028511">
    <property type="protein sequence ID" value="KAK3247987.1"/>
    <property type="molecule type" value="Genomic_DNA"/>
</dbReference>
<evidence type="ECO:0000313" key="3">
    <source>
        <dbReference type="EMBL" id="KAK3247987.1"/>
    </source>
</evidence>
<evidence type="ECO:0000256" key="2">
    <source>
        <dbReference type="ARBA" id="ARBA00023002"/>
    </source>
</evidence>
<evidence type="ECO:0000256" key="1">
    <source>
        <dbReference type="ARBA" id="ARBA00006484"/>
    </source>
</evidence>
<accession>A0AAE0F1K2</accession>
<evidence type="ECO:0008006" key="5">
    <source>
        <dbReference type="Google" id="ProtNLM"/>
    </source>
</evidence>
<proteinExistence type="inferred from homology"/>
<dbReference type="PANTHER" id="PTHR24320:SF148">
    <property type="entry name" value="NAD(P)-BINDING ROSSMANN-FOLD SUPERFAMILY PROTEIN"/>
    <property type="match status" value="1"/>
</dbReference>
<dbReference type="SUPFAM" id="SSF51735">
    <property type="entry name" value="NAD(P)-binding Rossmann-fold domains"/>
    <property type="match status" value="1"/>
</dbReference>
<evidence type="ECO:0000313" key="4">
    <source>
        <dbReference type="Proteomes" id="UP001190700"/>
    </source>
</evidence>
<sequence length="366" mass="39238">MGLENLPRWTLRFACLLVLQSYVLQGLYPGILLNDLMSSFPPYFSGSVQATGFGSSTTAFEVAKANEAEFAELKTVIITGANSGIGFETARVLAHFGAEVILACRSVDKAAKAVTIIKSESPKANLTPMTLDTSSLKSVHEFAVAFKKKWDSLDVLVLNAGVMAPPPSKSVDGIEIQFATNHLGHFLLTELLKQPLKNAGSARVITTSSFAHAFPPPEGLITDGTFGFGSGSGATQESWNCYGQSKLANILHAKELQRRAVKGSSKGVDSWTGIAAYSLNPGFVRTNLQAHWPIIATLEDTIARPLVKNVQQGAATTVFCALDPQAVPGAYHEDCSVKPVYHAHAANDTLALSLWEESLRLVSDYL</sequence>
<protein>
    <recommendedName>
        <fullName evidence="5">NAD(P)-binding protein</fullName>
    </recommendedName>
</protein>
<name>A0AAE0F1K2_9CHLO</name>
<dbReference type="CDD" id="cd05327">
    <property type="entry name" value="retinol-DH_like_SDR_c_like"/>
    <property type="match status" value="1"/>
</dbReference>
<dbReference type="Proteomes" id="UP001190700">
    <property type="component" value="Unassembled WGS sequence"/>
</dbReference>
<dbReference type="PANTHER" id="PTHR24320">
    <property type="entry name" value="RETINOL DEHYDROGENASE"/>
    <property type="match status" value="1"/>
</dbReference>
<comment type="similarity">
    <text evidence="1">Belongs to the short-chain dehydrogenases/reductases (SDR) family.</text>
</comment>
<keyword evidence="2" id="KW-0560">Oxidoreductase</keyword>
<organism evidence="3 4">
    <name type="scientific">Cymbomonas tetramitiformis</name>
    <dbReference type="NCBI Taxonomy" id="36881"/>
    <lineage>
        <taxon>Eukaryota</taxon>
        <taxon>Viridiplantae</taxon>
        <taxon>Chlorophyta</taxon>
        <taxon>Pyramimonadophyceae</taxon>
        <taxon>Pyramimonadales</taxon>
        <taxon>Pyramimonadaceae</taxon>
        <taxon>Cymbomonas</taxon>
    </lineage>
</organism>
<dbReference type="PRINTS" id="PR00081">
    <property type="entry name" value="GDHRDH"/>
</dbReference>
<dbReference type="GO" id="GO:0016491">
    <property type="term" value="F:oxidoreductase activity"/>
    <property type="evidence" value="ECO:0007669"/>
    <property type="project" value="UniProtKB-KW"/>
</dbReference>
<dbReference type="InterPro" id="IPR002347">
    <property type="entry name" value="SDR_fam"/>
</dbReference>
<gene>
    <name evidence="3" type="ORF">CYMTET_42532</name>
</gene>
<dbReference type="InterPro" id="IPR036291">
    <property type="entry name" value="NAD(P)-bd_dom_sf"/>
</dbReference>
<reference evidence="3 4" key="1">
    <citation type="journal article" date="2015" name="Genome Biol. Evol.">
        <title>Comparative Genomics of a Bacterivorous Green Alga Reveals Evolutionary Causalities and Consequences of Phago-Mixotrophic Mode of Nutrition.</title>
        <authorList>
            <person name="Burns J.A."/>
            <person name="Paasch A."/>
            <person name="Narechania A."/>
            <person name="Kim E."/>
        </authorList>
    </citation>
    <scope>NUCLEOTIDE SEQUENCE [LARGE SCALE GENOMIC DNA]</scope>
    <source>
        <strain evidence="3 4">PLY_AMNH</strain>
    </source>
</reference>
<dbReference type="Pfam" id="PF00106">
    <property type="entry name" value="adh_short"/>
    <property type="match status" value="1"/>
</dbReference>
<keyword evidence="4" id="KW-1185">Reference proteome</keyword>
<dbReference type="AlphaFoldDB" id="A0AAE0F1K2"/>